<evidence type="ECO:0000313" key="10">
    <source>
        <dbReference type="EMBL" id="AJD92966.1"/>
    </source>
</evidence>
<dbReference type="SUPFAM" id="SSF53335">
    <property type="entry name" value="S-adenosyl-L-methionine-dependent methyltransferases"/>
    <property type="match status" value="1"/>
</dbReference>
<dbReference type="PANTHER" id="PTHR42998:SF1">
    <property type="entry name" value="TYPE I RESTRICTION ENZYME HINDI METHYLASE SUBUNIT"/>
    <property type="match status" value="1"/>
</dbReference>
<reference evidence="10 11" key="1">
    <citation type="submission" date="2014-08" db="EMBL/GenBank/DDBJ databases">
        <title>Complete genome of a marine bacteria Jeotgalibacillus malaysiensis.</title>
        <authorList>
            <person name="Yaakop A.S."/>
            <person name="Chan K.-G."/>
            <person name="Goh K.M."/>
        </authorList>
    </citation>
    <scope>NUCLEOTIDE SEQUENCE [LARGE SCALE GENOMIC DNA]</scope>
    <source>
        <strain evidence="10 11">D5</strain>
    </source>
</reference>
<dbReference type="AlphaFoldDB" id="A0A0B5AS94"/>
<dbReference type="InterPro" id="IPR003356">
    <property type="entry name" value="DNA_methylase_A-5"/>
</dbReference>
<dbReference type="InterPro" id="IPR029063">
    <property type="entry name" value="SAM-dependent_MTases_sf"/>
</dbReference>
<dbReference type="KEGG" id="jeo:JMA_36490"/>
<keyword evidence="11" id="KW-1185">Reference proteome</keyword>
<dbReference type="GO" id="GO:0032259">
    <property type="term" value="P:methylation"/>
    <property type="evidence" value="ECO:0007669"/>
    <property type="project" value="UniProtKB-KW"/>
</dbReference>
<name>A0A0B5AS94_9BACL</name>
<evidence type="ECO:0000259" key="8">
    <source>
        <dbReference type="Pfam" id="PF02384"/>
    </source>
</evidence>
<comment type="similarity">
    <text evidence="1">Belongs to the N(4)/N(6)-methyltransferase family.</text>
</comment>
<dbReference type="Gene3D" id="1.20.1260.30">
    <property type="match status" value="1"/>
</dbReference>
<dbReference type="BioCyc" id="JESP1508404:G14D9-12930-MONOMER"/>
<dbReference type="Proteomes" id="UP000031449">
    <property type="component" value="Chromosome"/>
</dbReference>
<evidence type="ECO:0000313" key="11">
    <source>
        <dbReference type="Proteomes" id="UP000031449"/>
    </source>
</evidence>
<keyword evidence="6" id="KW-0680">Restriction system</keyword>
<gene>
    <name evidence="10" type="ORF">JMA_36490</name>
</gene>
<evidence type="ECO:0000256" key="1">
    <source>
        <dbReference type="ARBA" id="ARBA00006594"/>
    </source>
</evidence>
<dbReference type="GO" id="GO:0009307">
    <property type="term" value="P:DNA restriction-modification system"/>
    <property type="evidence" value="ECO:0007669"/>
    <property type="project" value="UniProtKB-KW"/>
</dbReference>
<evidence type="ECO:0000259" key="9">
    <source>
        <dbReference type="Pfam" id="PF12161"/>
    </source>
</evidence>
<comment type="catalytic activity">
    <reaction evidence="7">
        <text>a 2'-deoxyadenosine in DNA + S-adenosyl-L-methionine = an N(6)-methyl-2'-deoxyadenosine in DNA + S-adenosyl-L-homocysteine + H(+)</text>
        <dbReference type="Rhea" id="RHEA:15197"/>
        <dbReference type="Rhea" id="RHEA-COMP:12418"/>
        <dbReference type="Rhea" id="RHEA-COMP:12419"/>
        <dbReference type="ChEBI" id="CHEBI:15378"/>
        <dbReference type="ChEBI" id="CHEBI:57856"/>
        <dbReference type="ChEBI" id="CHEBI:59789"/>
        <dbReference type="ChEBI" id="CHEBI:90615"/>
        <dbReference type="ChEBI" id="CHEBI:90616"/>
        <dbReference type="EC" id="2.1.1.72"/>
    </reaction>
</comment>
<dbReference type="Gene3D" id="3.40.50.150">
    <property type="entry name" value="Vaccinia Virus protein VP39"/>
    <property type="match status" value="1"/>
</dbReference>
<dbReference type="GO" id="GO:0009007">
    <property type="term" value="F:site-specific DNA-methyltransferase (adenine-specific) activity"/>
    <property type="evidence" value="ECO:0007669"/>
    <property type="project" value="UniProtKB-EC"/>
</dbReference>
<evidence type="ECO:0000256" key="4">
    <source>
        <dbReference type="ARBA" id="ARBA00022679"/>
    </source>
</evidence>
<evidence type="ECO:0000256" key="3">
    <source>
        <dbReference type="ARBA" id="ARBA00022603"/>
    </source>
</evidence>
<keyword evidence="3 10" id="KW-0489">Methyltransferase</keyword>
<evidence type="ECO:0000256" key="6">
    <source>
        <dbReference type="ARBA" id="ARBA00022747"/>
    </source>
</evidence>
<dbReference type="InterPro" id="IPR022749">
    <property type="entry name" value="D12N6_MeTrfase_N"/>
</dbReference>
<dbReference type="Pfam" id="PF02384">
    <property type="entry name" value="N6_Mtase"/>
    <property type="match status" value="1"/>
</dbReference>
<protein>
    <recommendedName>
        <fullName evidence="2">site-specific DNA-methyltransferase (adenine-specific)</fullName>
        <ecNumber evidence="2">2.1.1.72</ecNumber>
    </recommendedName>
</protein>
<evidence type="ECO:0000256" key="5">
    <source>
        <dbReference type="ARBA" id="ARBA00022691"/>
    </source>
</evidence>
<keyword evidence="4 10" id="KW-0808">Transferase</keyword>
<sequence length="514" mass="58875">MVAKADINFQKDLFDAATNMRGSVAPADYKHYVLPLIFLRYLSNRYDMRKDEIDNLVKDPKSDWYASDEETKQIIKEDPDMYMSENVYVVSEESRWSYILKNAKQPNIKEILDNAMKRLEEENPDLEGMLPRIFQGSNLPAENVSGLIEIFSRDIFSVNDERSVDVLGRVYEYFISEFASTEGQRGGEFYTPYSVVSLLVRMLEPIKGTVFDPACGSGGMFIQSEEYSPRRHGLSFYGQENVTTTARLGKMNVLLHGLNADMRLGNSLLDDKFPDLKADYVIANPPFNQDGWGAERISSDDPRLIGPVTNSNANYMWMQHFFHHLNDTGSAGYVMANGAMTTNQRGEKPVREWFVDNGYIDCIVALPEKLFLSTGIPCCLFFLSKNRDGKGEYQERKNEILFIDARQKGSLVSRKQKALSEEEIEEIANVYHNFKLDRKKVEDVAGFCKVASINEVKENDYKLTPGIYVGTEEVEDDGIPFEEKMEELRTKLLKQFEESIRLQEKIKKDLEEIT</sequence>
<dbReference type="InterPro" id="IPR052916">
    <property type="entry name" value="Type-I_RE_MTase_Subunit"/>
</dbReference>
<dbReference type="REBASE" id="101523">
    <property type="entry name" value="M.JspD5ORF36490P"/>
</dbReference>
<dbReference type="PRINTS" id="PR00507">
    <property type="entry name" value="N12N6MTFRASE"/>
</dbReference>
<proteinExistence type="inferred from homology"/>
<dbReference type="Pfam" id="PF12161">
    <property type="entry name" value="HsdM_N"/>
    <property type="match status" value="1"/>
</dbReference>
<dbReference type="HOGENOM" id="CLU_013049_4_1_9"/>
<dbReference type="GO" id="GO:0003677">
    <property type="term" value="F:DNA binding"/>
    <property type="evidence" value="ECO:0007669"/>
    <property type="project" value="InterPro"/>
</dbReference>
<accession>A0A0B5AS94</accession>
<dbReference type="PANTHER" id="PTHR42998">
    <property type="entry name" value="TYPE I RESTRICTION ENZYME HINDVIIP M PROTEIN-RELATED"/>
    <property type="match status" value="1"/>
</dbReference>
<dbReference type="EMBL" id="CP009416">
    <property type="protein sequence ID" value="AJD92966.1"/>
    <property type="molecule type" value="Genomic_DNA"/>
</dbReference>
<feature type="domain" description="N6 adenine-specific DNA methyltransferase N-terminal" evidence="9">
    <location>
        <begin position="10"/>
        <end position="149"/>
    </location>
</feature>
<dbReference type="InterPro" id="IPR038333">
    <property type="entry name" value="T1MK-like_N_sf"/>
</dbReference>
<dbReference type="InterPro" id="IPR002052">
    <property type="entry name" value="DNA_methylase_N6_adenine_CS"/>
</dbReference>
<dbReference type="PROSITE" id="PS00092">
    <property type="entry name" value="N6_MTASE"/>
    <property type="match status" value="1"/>
</dbReference>
<evidence type="ECO:0000256" key="7">
    <source>
        <dbReference type="ARBA" id="ARBA00047942"/>
    </source>
</evidence>
<organism evidence="10 11">
    <name type="scientific">Jeotgalibacillus malaysiensis</name>
    <dbReference type="NCBI Taxonomy" id="1508404"/>
    <lineage>
        <taxon>Bacteria</taxon>
        <taxon>Bacillati</taxon>
        <taxon>Bacillota</taxon>
        <taxon>Bacilli</taxon>
        <taxon>Bacillales</taxon>
        <taxon>Caryophanaceae</taxon>
        <taxon>Jeotgalibacillus</taxon>
    </lineage>
</organism>
<evidence type="ECO:0000256" key="2">
    <source>
        <dbReference type="ARBA" id="ARBA00011900"/>
    </source>
</evidence>
<dbReference type="EC" id="2.1.1.72" evidence="2"/>
<dbReference type="GO" id="GO:0008170">
    <property type="term" value="F:N-methyltransferase activity"/>
    <property type="evidence" value="ECO:0007669"/>
    <property type="project" value="InterPro"/>
</dbReference>
<dbReference type="STRING" id="1508404.JMA_36490"/>
<dbReference type="OrthoDB" id="9814572at2"/>
<keyword evidence="5" id="KW-0949">S-adenosyl-L-methionine</keyword>
<feature type="domain" description="DNA methylase adenine-specific" evidence="8">
    <location>
        <begin position="163"/>
        <end position="477"/>
    </location>
</feature>